<feature type="region of interest" description="Disordered" evidence="7">
    <location>
        <begin position="1"/>
        <end position="55"/>
    </location>
</feature>
<name>A0A8H5ESL7_9AGAR</name>
<reference evidence="9 10" key="1">
    <citation type="journal article" date="2020" name="ISME J.">
        <title>Uncovering the hidden diversity of litter-decomposition mechanisms in mushroom-forming fungi.</title>
        <authorList>
            <person name="Floudas D."/>
            <person name="Bentzer J."/>
            <person name="Ahren D."/>
            <person name="Johansson T."/>
            <person name="Persson P."/>
            <person name="Tunlid A."/>
        </authorList>
    </citation>
    <scope>NUCLEOTIDE SEQUENCE [LARGE SCALE GENOMIC DNA]</scope>
    <source>
        <strain evidence="9 10">CBS 101986</strain>
    </source>
</reference>
<dbReference type="OrthoDB" id="8904098at2759"/>
<feature type="transmembrane region" description="Helical" evidence="8">
    <location>
        <begin position="424"/>
        <end position="447"/>
    </location>
</feature>
<feature type="compositionally biased region" description="Basic and acidic residues" evidence="7">
    <location>
        <begin position="17"/>
        <end position="41"/>
    </location>
</feature>
<dbReference type="Proteomes" id="UP000567179">
    <property type="component" value="Unassembled WGS sequence"/>
</dbReference>
<evidence type="ECO:0000313" key="10">
    <source>
        <dbReference type="Proteomes" id="UP000567179"/>
    </source>
</evidence>
<keyword evidence="10" id="KW-1185">Reference proteome</keyword>
<gene>
    <name evidence="9" type="ORF">D9619_007852</name>
</gene>
<dbReference type="GO" id="GO:0071916">
    <property type="term" value="F:dipeptide transmembrane transporter activity"/>
    <property type="evidence" value="ECO:0007669"/>
    <property type="project" value="UniProtKB-ARBA"/>
</dbReference>
<evidence type="ECO:0000256" key="6">
    <source>
        <dbReference type="ARBA" id="ARBA00023136"/>
    </source>
</evidence>
<dbReference type="PANTHER" id="PTHR11654">
    <property type="entry name" value="OLIGOPEPTIDE TRANSPORTER-RELATED"/>
    <property type="match status" value="1"/>
</dbReference>
<evidence type="ECO:0000256" key="7">
    <source>
        <dbReference type="SAM" id="MobiDB-lite"/>
    </source>
</evidence>
<evidence type="ECO:0000313" key="9">
    <source>
        <dbReference type="EMBL" id="KAF5310856.1"/>
    </source>
</evidence>
<feature type="transmembrane region" description="Helical" evidence="8">
    <location>
        <begin position="395"/>
        <end position="412"/>
    </location>
</feature>
<evidence type="ECO:0000256" key="4">
    <source>
        <dbReference type="ARBA" id="ARBA00022692"/>
    </source>
</evidence>
<feature type="transmembrane region" description="Helical" evidence="8">
    <location>
        <begin position="533"/>
        <end position="553"/>
    </location>
</feature>
<evidence type="ECO:0000256" key="5">
    <source>
        <dbReference type="ARBA" id="ARBA00022989"/>
    </source>
</evidence>
<feature type="transmembrane region" description="Helical" evidence="8">
    <location>
        <begin position="191"/>
        <end position="211"/>
    </location>
</feature>
<evidence type="ECO:0000256" key="1">
    <source>
        <dbReference type="ARBA" id="ARBA00004141"/>
    </source>
</evidence>
<dbReference type="SUPFAM" id="SSF103473">
    <property type="entry name" value="MFS general substrate transporter"/>
    <property type="match status" value="1"/>
</dbReference>
<feature type="transmembrane region" description="Helical" evidence="8">
    <location>
        <begin position="467"/>
        <end position="493"/>
    </location>
</feature>
<dbReference type="GO" id="GO:0005886">
    <property type="term" value="C:plasma membrane"/>
    <property type="evidence" value="ECO:0007669"/>
    <property type="project" value="UniProtKB-ARBA"/>
</dbReference>
<dbReference type="PROSITE" id="PS01022">
    <property type="entry name" value="PTR2_1"/>
    <property type="match status" value="1"/>
</dbReference>
<dbReference type="Pfam" id="PF00854">
    <property type="entry name" value="PTR2"/>
    <property type="match status" value="1"/>
</dbReference>
<evidence type="ECO:0000256" key="3">
    <source>
        <dbReference type="ARBA" id="ARBA00022448"/>
    </source>
</evidence>
<dbReference type="InterPro" id="IPR036259">
    <property type="entry name" value="MFS_trans_sf"/>
</dbReference>
<dbReference type="Gene3D" id="1.20.1250.20">
    <property type="entry name" value="MFS general substrate transporter like domains"/>
    <property type="match status" value="1"/>
</dbReference>
<accession>A0A8H5ESL7</accession>
<feature type="transmembrane region" description="Helical" evidence="8">
    <location>
        <begin position="163"/>
        <end position="184"/>
    </location>
</feature>
<keyword evidence="3" id="KW-0813">Transport</keyword>
<keyword evidence="5 8" id="KW-1133">Transmembrane helix</keyword>
<evidence type="ECO:0000256" key="8">
    <source>
        <dbReference type="SAM" id="Phobius"/>
    </source>
</evidence>
<comment type="caution">
    <text evidence="9">The sequence shown here is derived from an EMBL/GenBank/DDBJ whole genome shotgun (WGS) entry which is preliminary data.</text>
</comment>
<keyword evidence="6 8" id="KW-0472">Membrane</keyword>
<dbReference type="InterPro" id="IPR000109">
    <property type="entry name" value="POT_fam"/>
</dbReference>
<organism evidence="9 10">
    <name type="scientific">Psilocybe cf. subviscida</name>
    <dbReference type="NCBI Taxonomy" id="2480587"/>
    <lineage>
        <taxon>Eukaryota</taxon>
        <taxon>Fungi</taxon>
        <taxon>Dikarya</taxon>
        <taxon>Basidiomycota</taxon>
        <taxon>Agaricomycotina</taxon>
        <taxon>Agaricomycetes</taxon>
        <taxon>Agaricomycetidae</taxon>
        <taxon>Agaricales</taxon>
        <taxon>Agaricineae</taxon>
        <taxon>Strophariaceae</taxon>
        <taxon>Psilocybe</taxon>
    </lineage>
</organism>
<proteinExistence type="inferred from homology"/>
<dbReference type="FunFam" id="1.20.1250.20:FF:000085">
    <property type="entry name" value="MFS peptide transporter Ptr2"/>
    <property type="match status" value="1"/>
</dbReference>
<feature type="transmembrane region" description="Helical" evidence="8">
    <location>
        <begin position="505"/>
        <end position="527"/>
    </location>
</feature>
<dbReference type="AlphaFoldDB" id="A0A8H5ESL7"/>
<comment type="similarity">
    <text evidence="2">Belongs to the major facilitator superfamily. Proton-dependent oligopeptide transporter (POT/PTR) (TC 2.A.17) family.</text>
</comment>
<feature type="transmembrane region" description="Helical" evidence="8">
    <location>
        <begin position="134"/>
        <end position="151"/>
    </location>
</feature>
<evidence type="ECO:0000256" key="2">
    <source>
        <dbReference type="ARBA" id="ARBA00005982"/>
    </source>
</evidence>
<keyword evidence="4 8" id="KW-0812">Transmembrane</keyword>
<sequence length="585" mass="64931">MAGLQHDTDALAALSHAENEKRFSTEKRSQSDIVEHEPNHDIDDDDDGIHDGLEFPTEEEKLTLRRVPDSIPWAAYLIALVEFAERFSFYGSSVVFTNFIQWPLPEGSHTGAGGLHGQSGALNMGQRASTGLTTFYQFWCYVTPLLGAYIADTYWGRYKTVCYAVAIALFGHILLIIAGVPGVIDSSGAKAAFVISLVVMGFGTGMFKANISPLVAEQYKRTKLFVITTRRGERVIVDPSLTTLRVYMFVGFWLAYTLPTVVFLMCPIILWIGRNRYSHTPPSGSVLGTSLRLFGYAAKGKWSLNPYRMWKNFAAPGFWDNAKPSKIQGERPAWMKYDDQWVDEVQRGLKACIVFLWFPIYWLTYNQLNNNLTSQAATMTLNGIPNDVLSNLDPFALIILIPLCDLFFYPFLRRCGINFSALKKITLGFFTGAAAMIWAAAVQHYIYKTNPCGNRASDCVPANTSTLNVWIQSGSYILIAISEILASITGLEYAFTKAPKNMRSLVMAVFLFMSAVASALGEAFVSLSADPLLVWNYGVMGVLALVSGFLFWWSVSDLDAREDELNNLAEGHLNAVPVNNKGNVV</sequence>
<comment type="subcellular location">
    <subcellularLocation>
        <location evidence="1">Membrane</location>
        <topology evidence="1">Multi-pass membrane protein</topology>
    </subcellularLocation>
</comment>
<feature type="transmembrane region" description="Helical" evidence="8">
    <location>
        <begin position="246"/>
        <end position="272"/>
    </location>
</feature>
<dbReference type="EMBL" id="JAACJJ010000057">
    <property type="protein sequence ID" value="KAF5310856.1"/>
    <property type="molecule type" value="Genomic_DNA"/>
</dbReference>
<protein>
    <submittedName>
        <fullName evidence="9">Uncharacterized protein</fullName>
    </submittedName>
</protein>
<dbReference type="InterPro" id="IPR018456">
    <property type="entry name" value="PTR2_symporter_CS"/>
</dbReference>